<comment type="subcellular location">
    <subcellularLocation>
        <location evidence="1">Membrane</location>
        <topology evidence="1">Single-pass membrane protein</topology>
    </subcellularLocation>
</comment>
<evidence type="ECO:0000256" key="4">
    <source>
        <dbReference type="ARBA" id="ARBA00022989"/>
    </source>
</evidence>
<gene>
    <name evidence="7" type="ORF">A2961_04335</name>
</gene>
<evidence type="ECO:0008006" key="9">
    <source>
        <dbReference type="Google" id="ProtNLM"/>
    </source>
</evidence>
<feature type="transmembrane region" description="Helical" evidence="6">
    <location>
        <begin position="20"/>
        <end position="43"/>
    </location>
</feature>
<dbReference type="InterPro" id="IPR000983">
    <property type="entry name" value="Bac_GSPG_pilin"/>
</dbReference>
<dbReference type="InterPro" id="IPR012902">
    <property type="entry name" value="N_methyl_site"/>
</dbReference>
<protein>
    <recommendedName>
        <fullName evidence="9">Type II secretion system protein GspG C-terminal domain-containing protein</fullName>
    </recommendedName>
</protein>
<evidence type="ECO:0000256" key="1">
    <source>
        <dbReference type="ARBA" id="ARBA00004167"/>
    </source>
</evidence>
<dbReference type="PANTHER" id="PTHR30093:SF44">
    <property type="entry name" value="TYPE II SECRETION SYSTEM CORE PROTEIN G"/>
    <property type="match status" value="1"/>
</dbReference>
<evidence type="ECO:0000256" key="2">
    <source>
        <dbReference type="ARBA" id="ARBA00022481"/>
    </source>
</evidence>
<keyword evidence="5 6" id="KW-0472">Membrane</keyword>
<dbReference type="Gene3D" id="3.30.700.10">
    <property type="entry name" value="Glycoprotein, Type 4 Pilin"/>
    <property type="match status" value="1"/>
</dbReference>
<dbReference type="InterPro" id="IPR045584">
    <property type="entry name" value="Pilin-like"/>
</dbReference>
<comment type="caution">
    <text evidence="7">The sequence shown here is derived from an EMBL/GenBank/DDBJ whole genome shotgun (WGS) entry which is preliminary data.</text>
</comment>
<organism evidence="7 8">
    <name type="scientific">Candidatus Woesebacteria bacterium RIFCSPLOWO2_01_FULL_39_21</name>
    <dbReference type="NCBI Taxonomy" id="1802519"/>
    <lineage>
        <taxon>Bacteria</taxon>
        <taxon>Candidatus Woeseibacteriota</taxon>
    </lineage>
</organism>
<evidence type="ECO:0000313" key="7">
    <source>
        <dbReference type="EMBL" id="OGM64457.1"/>
    </source>
</evidence>
<keyword evidence="2" id="KW-0488">Methylation</keyword>
<dbReference type="GO" id="GO:0016020">
    <property type="term" value="C:membrane"/>
    <property type="evidence" value="ECO:0007669"/>
    <property type="project" value="UniProtKB-SubCell"/>
</dbReference>
<dbReference type="GO" id="GO:0015627">
    <property type="term" value="C:type II protein secretion system complex"/>
    <property type="evidence" value="ECO:0007669"/>
    <property type="project" value="InterPro"/>
</dbReference>
<dbReference type="GO" id="GO:0015628">
    <property type="term" value="P:protein secretion by the type II secretion system"/>
    <property type="evidence" value="ECO:0007669"/>
    <property type="project" value="InterPro"/>
</dbReference>
<reference evidence="7 8" key="1">
    <citation type="journal article" date="2016" name="Nat. Commun.">
        <title>Thousands of microbial genomes shed light on interconnected biogeochemical processes in an aquifer system.</title>
        <authorList>
            <person name="Anantharaman K."/>
            <person name="Brown C.T."/>
            <person name="Hug L.A."/>
            <person name="Sharon I."/>
            <person name="Castelle C.J."/>
            <person name="Probst A.J."/>
            <person name="Thomas B.C."/>
            <person name="Singh A."/>
            <person name="Wilkins M.J."/>
            <person name="Karaoz U."/>
            <person name="Brodie E.L."/>
            <person name="Williams K.H."/>
            <person name="Hubbard S.S."/>
            <person name="Banfield J.F."/>
        </authorList>
    </citation>
    <scope>NUCLEOTIDE SEQUENCE [LARGE SCALE GENOMIC DNA]</scope>
</reference>
<accession>A0A1F8BK63</accession>
<evidence type="ECO:0000313" key="8">
    <source>
        <dbReference type="Proteomes" id="UP000177082"/>
    </source>
</evidence>
<proteinExistence type="predicted"/>
<sequence>MSLPVTKHQLSITRSGFTLIELLIVIAILGVLGAAVMFTFRGARSSARDTQRKSDIKQYQTAVEQYANRNNSLYPLRDATNVRVSTTLCADLGLAVCPEEPQSANFYFYRSDGGVSTGAAGAATFYLWVRLEKPPTPVTYFVSCSDGRVGCTTSNPTGWTNACPAPLTAC</sequence>
<dbReference type="PROSITE" id="PS00409">
    <property type="entry name" value="PROKAR_NTER_METHYL"/>
    <property type="match status" value="1"/>
</dbReference>
<dbReference type="Pfam" id="PF07963">
    <property type="entry name" value="N_methyl"/>
    <property type="match status" value="1"/>
</dbReference>
<dbReference type="Proteomes" id="UP000177082">
    <property type="component" value="Unassembled WGS sequence"/>
</dbReference>
<dbReference type="PANTHER" id="PTHR30093">
    <property type="entry name" value="GENERAL SECRETION PATHWAY PROTEIN G"/>
    <property type="match status" value="1"/>
</dbReference>
<dbReference type="NCBIfam" id="TIGR02532">
    <property type="entry name" value="IV_pilin_GFxxxE"/>
    <property type="match status" value="1"/>
</dbReference>
<dbReference type="EMBL" id="MGHF01000006">
    <property type="protein sequence ID" value="OGM64457.1"/>
    <property type="molecule type" value="Genomic_DNA"/>
</dbReference>
<dbReference type="AlphaFoldDB" id="A0A1F8BK63"/>
<keyword evidence="4 6" id="KW-1133">Transmembrane helix</keyword>
<evidence type="ECO:0000256" key="3">
    <source>
        <dbReference type="ARBA" id="ARBA00022692"/>
    </source>
</evidence>
<keyword evidence="3 6" id="KW-0812">Transmembrane</keyword>
<dbReference type="SUPFAM" id="SSF54523">
    <property type="entry name" value="Pili subunits"/>
    <property type="match status" value="1"/>
</dbReference>
<evidence type="ECO:0000256" key="5">
    <source>
        <dbReference type="ARBA" id="ARBA00023136"/>
    </source>
</evidence>
<dbReference type="STRING" id="1802519.A2961_04335"/>
<evidence type="ECO:0000256" key="6">
    <source>
        <dbReference type="SAM" id="Phobius"/>
    </source>
</evidence>
<name>A0A1F8BK63_9BACT</name>
<dbReference type="PRINTS" id="PR00813">
    <property type="entry name" value="BCTERIALGSPG"/>
</dbReference>